<comment type="caution">
    <text evidence="2">The sequence shown here is derived from an EMBL/GenBank/DDBJ whole genome shotgun (WGS) entry which is preliminary data.</text>
</comment>
<gene>
    <name evidence="2" type="ORF">D0466_11180</name>
</gene>
<evidence type="ECO:0008006" key="4">
    <source>
        <dbReference type="Google" id="ProtNLM"/>
    </source>
</evidence>
<dbReference type="RefSeq" id="WP_117322668.1">
    <property type="nucleotide sequence ID" value="NZ_QVTD01000006.1"/>
</dbReference>
<dbReference type="AlphaFoldDB" id="A0A372LC68"/>
<dbReference type="OrthoDB" id="2351076at2"/>
<keyword evidence="3" id="KW-1185">Reference proteome</keyword>
<evidence type="ECO:0000313" key="2">
    <source>
        <dbReference type="EMBL" id="RFU63298.1"/>
    </source>
</evidence>
<sequence>MQPINFMPQALSRTSSQQPEKLQAGQIIHGKINKIYPNQTAEVQIGNQKIMASLDAPLKAGERYWLQVQPGGGRLQLKVLHGSDKAAEGGIKGAAIQLLAHLAVPQNRESVELANYLLRNQLPVTKDSFVMSLGWLKTSDNLGGALAGIKTMHTMNVPFIDEVFHALQSLENGGTFHEAASKLLGQINERGSNSETLQNVKSLLEKITVPKQFHISSYPVEKLISSWLSTEISPDAKKSAFAILQKAGFFPLDNSEEGTIEKMAANFQNGKNQLPDALKDGLSLIMHYNAAKQSGNPAAGRILELFNRLLKNPADVKTASIQSFSVNTLNAFSSDPNINRGLNQTRVFSGQESVQLIKQLLQALFVKEGDGGQADRQSLTPGQLLSASGGGKDGFGQIHNKLAAMMAGEEETEAGPSRLDTMERQLLMDILAEGDKPPDFTKGKTFAGFLKEMAKMLGVNLEHFLANAGRMETGIPEEHLQTLKPMLMKLLAENQHSSIKESAEQILNRITAQQLLSQDSGPIQNIFMQIPFAISGFQTDLTLQWSGRKKSDGTIDPNFCRVLFYLDLEQMQQTVIDLQIQNRVIKVSVINENHALLEKLSQPFYKTLKTNLEDMDYKLSTVVFESEATVDAKRASLAEGHGRAVRAGNKPYSGVDIRI</sequence>
<evidence type="ECO:0000256" key="1">
    <source>
        <dbReference type="SAM" id="MobiDB-lite"/>
    </source>
</evidence>
<name>A0A372LC68_9BACI</name>
<protein>
    <recommendedName>
        <fullName evidence="4">Flagellar hook-length control protein FliK</fullName>
    </recommendedName>
</protein>
<reference evidence="2 3" key="1">
    <citation type="submission" date="2018-08" db="EMBL/GenBank/DDBJ databases">
        <title>Bacillus chawlae sp. nov., Bacillus glennii sp. nov., and Bacillus saganii sp. nov. Isolated from the Vehicle Assembly Building at Kennedy Space Center where the Viking Spacecraft were Assembled.</title>
        <authorList>
            <person name="Seuylemezian A."/>
            <person name="Vaishampayan P."/>
        </authorList>
    </citation>
    <scope>NUCLEOTIDE SEQUENCE [LARGE SCALE GENOMIC DNA]</scope>
    <source>
        <strain evidence="2 3">V44-8</strain>
    </source>
</reference>
<proteinExistence type="predicted"/>
<dbReference type="EMBL" id="QVTD01000006">
    <property type="protein sequence ID" value="RFU63298.1"/>
    <property type="molecule type" value="Genomic_DNA"/>
</dbReference>
<evidence type="ECO:0000313" key="3">
    <source>
        <dbReference type="Proteomes" id="UP000262939"/>
    </source>
</evidence>
<feature type="region of interest" description="Disordered" evidence="1">
    <location>
        <begin position="372"/>
        <end position="391"/>
    </location>
</feature>
<feature type="compositionally biased region" description="Polar residues" evidence="1">
    <location>
        <begin position="375"/>
        <end position="386"/>
    </location>
</feature>
<dbReference type="Proteomes" id="UP000262939">
    <property type="component" value="Unassembled WGS sequence"/>
</dbReference>
<feature type="compositionally biased region" description="Polar residues" evidence="1">
    <location>
        <begin position="11"/>
        <end position="20"/>
    </location>
</feature>
<organism evidence="2 3">
    <name type="scientific">Peribacillus glennii</name>
    <dbReference type="NCBI Taxonomy" id="2303991"/>
    <lineage>
        <taxon>Bacteria</taxon>
        <taxon>Bacillati</taxon>
        <taxon>Bacillota</taxon>
        <taxon>Bacilli</taxon>
        <taxon>Bacillales</taxon>
        <taxon>Bacillaceae</taxon>
        <taxon>Peribacillus</taxon>
    </lineage>
</organism>
<accession>A0A372LC68</accession>
<feature type="region of interest" description="Disordered" evidence="1">
    <location>
        <begin position="1"/>
        <end position="20"/>
    </location>
</feature>